<evidence type="ECO:0000256" key="2">
    <source>
        <dbReference type="ARBA" id="ARBA00009437"/>
    </source>
</evidence>
<dbReference type="Pfam" id="PF00126">
    <property type="entry name" value="HTH_1"/>
    <property type="match status" value="1"/>
</dbReference>
<evidence type="ECO:0000259" key="6">
    <source>
        <dbReference type="PROSITE" id="PS50931"/>
    </source>
</evidence>
<organism evidence="7 8">
    <name type="scientific">Rhodopseudomonas faecalis</name>
    <dbReference type="NCBI Taxonomy" id="99655"/>
    <lineage>
        <taxon>Bacteria</taxon>
        <taxon>Pseudomonadati</taxon>
        <taxon>Pseudomonadota</taxon>
        <taxon>Alphaproteobacteria</taxon>
        <taxon>Hyphomicrobiales</taxon>
        <taxon>Nitrobacteraceae</taxon>
        <taxon>Rhodopseudomonas</taxon>
    </lineage>
</organism>
<evidence type="ECO:0000256" key="1">
    <source>
        <dbReference type="ARBA" id="ARBA00003502"/>
    </source>
</evidence>
<proteinExistence type="inferred from homology"/>
<evidence type="ECO:0000313" key="7">
    <source>
        <dbReference type="EMBL" id="PYE99943.1"/>
    </source>
</evidence>
<dbReference type="GO" id="GO:0000976">
    <property type="term" value="F:transcription cis-regulatory region binding"/>
    <property type="evidence" value="ECO:0007669"/>
    <property type="project" value="TreeGrafter"/>
</dbReference>
<keyword evidence="5" id="KW-0804">Transcription</keyword>
<keyword evidence="3" id="KW-0805">Transcription regulation</keyword>
<dbReference type="AlphaFoldDB" id="A0A318TAT2"/>
<dbReference type="InterPro" id="IPR036388">
    <property type="entry name" value="WH-like_DNA-bd_sf"/>
</dbReference>
<sequence>MSRLNFHHLRYFQAIARTGNLTRAAETLNISPSALSVQLRQLEAQLGHDLFERCGKRLVLTEAGRIALDGADAIFAAGDELVSTLRGRRGARGVIRIGALATLSRNFQIQFIKPLLGRRDVEVVLRSGGLGDLLASLEAHRIDVLLANLSPPRDAATAWISQPIADQPVSLVGHRDRCRRKRSLREILRKEPLILPTPESSIRIGFDALMQRYGISPQIVAEVDDMAMLRLIARENAGMAVVPPIVVQGELNEGLLVEVERLPELKETFFAITLARRFPNPFLKALLGTETAASEGA</sequence>
<dbReference type="InterPro" id="IPR000847">
    <property type="entry name" value="LysR_HTH_N"/>
</dbReference>
<name>A0A318TAT2_9BRAD</name>
<feature type="domain" description="HTH lysR-type" evidence="6">
    <location>
        <begin position="4"/>
        <end position="61"/>
    </location>
</feature>
<protein>
    <submittedName>
        <fullName evidence="7">LysR family transcriptional regulator</fullName>
    </submittedName>
</protein>
<evidence type="ECO:0000256" key="5">
    <source>
        <dbReference type="ARBA" id="ARBA00023163"/>
    </source>
</evidence>
<dbReference type="FunFam" id="1.10.10.10:FF:000001">
    <property type="entry name" value="LysR family transcriptional regulator"/>
    <property type="match status" value="1"/>
</dbReference>
<dbReference type="EMBL" id="QJTI01000034">
    <property type="protein sequence ID" value="PYE99943.1"/>
    <property type="molecule type" value="Genomic_DNA"/>
</dbReference>
<comment type="function">
    <text evidence="1">NodD regulates the expression of the nodABCFE genes which encode other nodulation proteins. NodD is also a negative regulator of its own expression. Binds flavonoids as inducers.</text>
</comment>
<dbReference type="SUPFAM" id="SSF46785">
    <property type="entry name" value="Winged helix' DNA-binding domain"/>
    <property type="match status" value="1"/>
</dbReference>
<dbReference type="PANTHER" id="PTHR30126:SF98">
    <property type="entry name" value="HTH-TYPE TRANSCRIPTIONAL ACTIVATOR BAUR"/>
    <property type="match status" value="1"/>
</dbReference>
<keyword evidence="4" id="KW-0238">DNA-binding</keyword>
<dbReference type="PRINTS" id="PR00039">
    <property type="entry name" value="HTHLYSR"/>
</dbReference>
<comment type="similarity">
    <text evidence="2">Belongs to the LysR transcriptional regulatory family.</text>
</comment>
<dbReference type="Pfam" id="PF03466">
    <property type="entry name" value="LysR_substrate"/>
    <property type="match status" value="1"/>
</dbReference>
<accession>A0A318TAT2</accession>
<dbReference type="Gene3D" id="1.10.10.10">
    <property type="entry name" value="Winged helix-like DNA-binding domain superfamily/Winged helix DNA-binding domain"/>
    <property type="match status" value="1"/>
</dbReference>
<dbReference type="Proteomes" id="UP000248148">
    <property type="component" value="Unassembled WGS sequence"/>
</dbReference>
<dbReference type="PROSITE" id="PS50931">
    <property type="entry name" value="HTH_LYSR"/>
    <property type="match status" value="1"/>
</dbReference>
<dbReference type="OrthoDB" id="464481at2"/>
<reference evidence="7 8" key="1">
    <citation type="submission" date="2018-06" db="EMBL/GenBank/DDBJ databases">
        <title>Genomic Encyclopedia of Archaeal and Bacterial Type Strains, Phase II (KMG-II): from individual species to whole genera.</title>
        <authorList>
            <person name="Goeker M."/>
        </authorList>
    </citation>
    <scope>NUCLEOTIDE SEQUENCE [LARGE SCALE GENOMIC DNA]</scope>
    <source>
        <strain evidence="7 8">JCM 11668</strain>
    </source>
</reference>
<gene>
    <name evidence="7" type="ORF">BJ122_1346</name>
</gene>
<dbReference type="PANTHER" id="PTHR30126">
    <property type="entry name" value="HTH-TYPE TRANSCRIPTIONAL REGULATOR"/>
    <property type="match status" value="1"/>
</dbReference>
<evidence type="ECO:0000256" key="3">
    <source>
        <dbReference type="ARBA" id="ARBA00023015"/>
    </source>
</evidence>
<dbReference type="InterPro" id="IPR036390">
    <property type="entry name" value="WH_DNA-bd_sf"/>
</dbReference>
<comment type="caution">
    <text evidence="7">The sequence shown here is derived from an EMBL/GenBank/DDBJ whole genome shotgun (WGS) entry which is preliminary data.</text>
</comment>
<dbReference type="RefSeq" id="WP_103012092.1">
    <property type="nucleotide sequence ID" value="NZ_QJTI01000034.1"/>
</dbReference>
<dbReference type="GO" id="GO:0003700">
    <property type="term" value="F:DNA-binding transcription factor activity"/>
    <property type="evidence" value="ECO:0007669"/>
    <property type="project" value="InterPro"/>
</dbReference>
<evidence type="ECO:0000256" key="4">
    <source>
        <dbReference type="ARBA" id="ARBA00023125"/>
    </source>
</evidence>
<dbReference type="Gene3D" id="3.40.190.290">
    <property type="match status" value="1"/>
</dbReference>
<dbReference type="SUPFAM" id="SSF53850">
    <property type="entry name" value="Periplasmic binding protein-like II"/>
    <property type="match status" value="1"/>
</dbReference>
<evidence type="ECO:0000313" key="8">
    <source>
        <dbReference type="Proteomes" id="UP000248148"/>
    </source>
</evidence>
<dbReference type="InterPro" id="IPR005119">
    <property type="entry name" value="LysR_subst-bd"/>
</dbReference>
<keyword evidence="8" id="KW-1185">Reference proteome</keyword>
<dbReference type="CDD" id="cd05466">
    <property type="entry name" value="PBP2_LTTR_substrate"/>
    <property type="match status" value="1"/>
</dbReference>